<comment type="caution">
    <text evidence="5">The sequence shown here is derived from an EMBL/GenBank/DDBJ whole genome shotgun (WGS) entry which is preliminary data.</text>
</comment>
<organism evidence="5 6">
    <name type="scientific">Streptohalobacillus salinus</name>
    <dbReference type="NCBI Taxonomy" id="621096"/>
    <lineage>
        <taxon>Bacteria</taxon>
        <taxon>Bacillati</taxon>
        <taxon>Bacillota</taxon>
        <taxon>Bacilli</taxon>
        <taxon>Bacillales</taxon>
        <taxon>Bacillaceae</taxon>
        <taxon>Streptohalobacillus</taxon>
    </lineage>
</organism>
<feature type="domain" description="ABC transporter" evidence="4">
    <location>
        <begin position="2"/>
        <end position="227"/>
    </location>
</feature>
<dbReference type="RefSeq" id="WP_110250263.1">
    <property type="nucleotide sequence ID" value="NZ_QJJR01000001.1"/>
</dbReference>
<dbReference type="PROSITE" id="PS50893">
    <property type="entry name" value="ABC_TRANSPORTER_2"/>
    <property type="match status" value="1"/>
</dbReference>
<dbReference type="InterPro" id="IPR051782">
    <property type="entry name" value="ABC_Transporter_VariousFunc"/>
</dbReference>
<proteinExistence type="predicted"/>
<evidence type="ECO:0000256" key="3">
    <source>
        <dbReference type="ARBA" id="ARBA00022840"/>
    </source>
</evidence>
<dbReference type="OrthoDB" id="9804819at2"/>
<dbReference type="SUPFAM" id="SSF52540">
    <property type="entry name" value="P-loop containing nucleoside triphosphate hydrolases"/>
    <property type="match status" value="1"/>
</dbReference>
<protein>
    <submittedName>
        <fullName evidence="5">ABC-2 type transport system ATP-binding protein</fullName>
    </submittedName>
</protein>
<dbReference type="CDD" id="cd03230">
    <property type="entry name" value="ABC_DR_subfamily_A"/>
    <property type="match status" value="1"/>
</dbReference>
<sequence>MIKVENLLFNYGKKKVFDHFQLNLSGGSIYGILGPNGVGKTTLFQLLSGLTFPNDGRVIVNGHVPKKREEGFYQKMVYLPEDLTTPTVSPYQYVKLLGPMYPNYDEQIFLTYSERFGIDYNQVFNTMSAGVLRKAWLAVVLSYQTPLLMLDEPSKAMDIEGQRLLRKMLLEIQAEGRTIVLSTHHLREMEQLFDHVTIMNETGHVVLSQPVDTLTQDFRTEWIDVKPTSTAVISYERSSRGYLALFKEPSDSGSDIPLELIYNGLTKRKEV</sequence>
<evidence type="ECO:0000313" key="6">
    <source>
        <dbReference type="Proteomes" id="UP000247922"/>
    </source>
</evidence>
<evidence type="ECO:0000256" key="2">
    <source>
        <dbReference type="ARBA" id="ARBA00022741"/>
    </source>
</evidence>
<evidence type="ECO:0000259" key="4">
    <source>
        <dbReference type="PROSITE" id="PS50893"/>
    </source>
</evidence>
<dbReference type="AlphaFoldDB" id="A0A2V3WE55"/>
<keyword evidence="2" id="KW-0547">Nucleotide-binding</keyword>
<dbReference type="InterPro" id="IPR003439">
    <property type="entry name" value="ABC_transporter-like_ATP-bd"/>
</dbReference>
<gene>
    <name evidence="5" type="ORF">DES38_101256</name>
</gene>
<dbReference type="PANTHER" id="PTHR42939:SF1">
    <property type="entry name" value="ABC TRANSPORTER ATP-BINDING PROTEIN ALBC-RELATED"/>
    <property type="match status" value="1"/>
</dbReference>
<keyword evidence="1" id="KW-0813">Transport</keyword>
<evidence type="ECO:0000313" key="5">
    <source>
        <dbReference type="EMBL" id="PXW93170.1"/>
    </source>
</evidence>
<dbReference type="InterPro" id="IPR027417">
    <property type="entry name" value="P-loop_NTPase"/>
</dbReference>
<dbReference type="GO" id="GO:0016887">
    <property type="term" value="F:ATP hydrolysis activity"/>
    <property type="evidence" value="ECO:0007669"/>
    <property type="project" value="InterPro"/>
</dbReference>
<reference evidence="5 6" key="1">
    <citation type="submission" date="2018-05" db="EMBL/GenBank/DDBJ databases">
        <title>Genomic Encyclopedia of Type Strains, Phase IV (KMG-IV): sequencing the most valuable type-strain genomes for metagenomic binning, comparative biology and taxonomic classification.</title>
        <authorList>
            <person name="Goeker M."/>
        </authorList>
    </citation>
    <scope>NUCLEOTIDE SEQUENCE [LARGE SCALE GENOMIC DNA]</scope>
    <source>
        <strain evidence="5 6">DSM 22440</strain>
    </source>
</reference>
<dbReference type="InterPro" id="IPR003593">
    <property type="entry name" value="AAA+_ATPase"/>
</dbReference>
<dbReference type="Gene3D" id="3.40.50.300">
    <property type="entry name" value="P-loop containing nucleotide triphosphate hydrolases"/>
    <property type="match status" value="1"/>
</dbReference>
<dbReference type="PANTHER" id="PTHR42939">
    <property type="entry name" value="ABC TRANSPORTER ATP-BINDING PROTEIN ALBC-RELATED"/>
    <property type="match status" value="1"/>
</dbReference>
<dbReference type="GO" id="GO:0005524">
    <property type="term" value="F:ATP binding"/>
    <property type="evidence" value="ECO:0007669"/>
    <property type="project" value="UniProtKB-KW"/>
</dbReference>
<dbReference type="SMART" id="SM00382">
    <property type="entry name" value="AAA"/>
    <property type="match status" value="1"/>
</dbReference>
<name>A0A2V3WE55_9BACI</name>
<keyword evidence="6" id="KW-1185">Reference proteome</keyword>
<dbReference type="EMBL" id="QJJR01000001">
    <property type="protein sequence ID" value="PXW93170.1"/>
    <property type="molecule type" value="Genomic_DNA"/>
</dbReference>
<dbReference type="Proteomes" id="UP000247922">
    <property type="component" value="Unassembled WGS sequence"/>
</dbReference>
<evidence type="ECO:0000256" key="1">
    <source>
        <dbReference type="ARBA" id="ARBA00022448"/>
    </source>
</evidence>
<dbReference type="Pfam" id="PF00005">
    <property type="entry name" value="ABC_tran"/>
    <property type="match status" value="1"/>
</dbReference>
<accession>A0A2V3WE55</accession>
<keyword evidence="3 5" id="KW-0067">ATP-binding</keyword>